<evidence type="ECO:0000313" key="3">
    <source>
        <dbReference type="Proteomes" id="UP001204615"/>
    </source>
</evidence>
<comment type="caution">
    <text evidence="2">The sequence shown here is derived from an EMBL/GenBank/DDBJ whole genome shotgun (WGS) entry which is preliminary data.</text>
</comment>
<proteinExistence type="predicted"/>
<accession>A0ABT1F529</accession>
<organism evidence="2 3">
    <name type="scientific">Dyella lutea</name>
    <dbReference type="NCBI Taxonomy" id="2950441"/>
    <lineage>
        <taxon>Bacteria</taxon>
        <taxon>Pseudomonadati</taxon>
        <taxon>Pseudomonadota</taxon>
        <taxon>Gammaproteobacteria</taxon>
        <taxon>Lysobacterales</taxon>
        <taxon>Rhodanobacteraceae</taxon>
        <taxon>Dyella</taxon>
    </lineage>
</organism>
<gene>
    <name evidence="2" type="ORF">NC595_00290</name>
</gene>
<feature type="signal peptide" evidence="1">
    <location>
        <begin position="1"/>
        <end position="24"/>
    </location>
</feature>
<sequence length="174" mass="19503">MKVRTALFTLLAVSGLATPPLVLADAAAPQSVTVTYDHPEHFTETREEKALAPTRASNDYLTTLKAYIEKRGAKMLQPGQQLDVVVTDIDRAGSFEPWRGGALREVRIIKDIYPPRIDLSFKLLDADGKVIREGTRKLRDPGFLTSNTAPTSDDNLRYEKQLIDRWLRKGPDQL</sequence>
<dbReference type="EMBL" id="JAMZEK010000001">
    <property type="protein sequence ID" value="MCP1372494.1"/>
    <property type="molecule type" value="Genomic_DNA"/>
</dbReference>
<dbReference type="Proteomes" id="UP001204615">
    <property type="component" value="Unassembled WGS sequence"/>
</dbReference>
<name>A0ABT1F529_9GAMM</name>
<protein>
    <submittedName>
        <fullName evidence="2">DUF3016 domain-containing protein</fullName>
    </submittedName>
</protein>
<reference evidence="2 3" key="1">
    <citation type="submission" date="2022-06" db="EMBL/GenBank/DDBJ databases">
        <title>Dyella sp. Sa strain:Sa Genome sequencing.</title>
        <authorList>
            <person name="Park S."/>
        </authorList>
    </citation>
    <scope>NUCLEOTIDE SEQUENCE [LARGE SCALE GENOMIC DNA]</scope>
    <source>
        <strain evidence="2 3">Sa</strain>
    </source>
</reference>
<evidence type="ECO:0000313" key="2">
    <source>
        <dbReference type="EMBL" id="MCP1372494.1"/>
    </source>
</evidence>
<evidence type="ECO:0000256" key="1">
    <source>
        <dbReference type="SAM" id="SignalP"/>
    </source>
</evidence>
<dbReference type="Pfam" id="PF11454">
    <property type="entry name" value="DUF3016"/>
    <property type="match status" value="1"/>
</dbReference>
<keyword evidence="3" id="KW-1185">Reference proteome</keyword>
<feature type="chain" id="PRO_5046191471" evidence="1">
    <location>
        <begin position="25"/>
        <end position="174"/>
    </location>
</feature>
<dbReference type="RefSeq" id="WP_253564139.1">
    <property type="nucleotide sequence ID" value="NZ_JAMZEK010000001.1"/>
</dbReference>
<keyword evidence="1" id="KW-0732">Signal</keyword>
<dbReference type="InterPro" id="IPR021557">
    <property type="entry name" value="DUF3016"/>
</dbReference>